<evidence type="ECO:0000256" key="1">
    <source>
        <dbReference type="SAM" id="MobiDB-lite"/>
    </source>
</evidence>
<feature type="region of interest" description="Disordered" evidence="1">
    <location>
        <begin position="391"/>
        <end position="419"/>
    </location>
</feature>
<dbReference type="AlphaFoldDB" id="A0A2U3EGA6"/>
<feature type="compositionally biased region" description="Basic and acidic residues" evidence="1">
    <location>
        <begin position="321"/>
        <end position="334"/>
    </location>
</feature>
<dbReference type="Proteomes" id="UP000245956">
    <property type="component" value="Unassembled WGS sequence"/>
</dbReference>
<reference evidence="2 3" key="1">
    <citation type="journal article" date="2016" name="Front. Microbiol.">
        <title>Genome and transcriptome sequences reveal the specific parasitism of the nematophagous Purpureocillium lilacinum 36-1.</title>
        <authorList>
            <person name="Xie J."/>
            <person name="Li S."/>
            <person name="Mo C."/>
            <person name="Xiao X."/>
            <person name="Peng D."/>
            <person name="Wang G."/>
            <person name="Xiao Y."/>
        </authorList>
    </citation>
    <scope>NUCLEOTIDE SEQUENCE [LARGE SCALE GENOMIC DNA]</scope>
    <source>
        <strain evidence="2 3">36-1</strain>
    </source>
</reference>
<feature type="region of interest" description="Disordered" evidence="1">
    <location>
        <begin position="679"/>
        <end position="757"/>
    </location>
</feature>
<evidence type="ECO:0000313" key="3">
    <source>
        <dbReference type="Proteomes" id="UP000245956"/>
    </source>
</evidence>
<feature type="compositionally biased region" description="Polar residues" evidence="1">
    <location>
        <begin position="715"/>
        <end position="726"/>
    </location>
</feature>
<evidence type="ECO:0000313" key="2">
    <source>
        <dbReference type="EMBL" id="PWI73546.1"/>
    </source>
</evidence>
<feature type="compositionally biased region" description="Basic and acidic residues" evidence="1">
    <location>
        <begin position="248"/>
        <end position="260"/>
    </location>
</feature>
<dbReference type="EMBL" id="LCWV01000004">
    <property type="protein sequence ID" value="PWI73546.1"/>
    <property type="molecule type" value="Genomic_DNA"/>
</dbReference>
<feature type="compositionally biased region" description="Basic residues" evidence="1">
    <location>
        <begin position="748"/>
        <end position="757"/>
    </location>
</feature>
<feature type="region of interest" description="Disordered" evidence="1">
    <location>
        <begin position="455"/>
        <end position="488"/>
    </location>
</feature>
<gene>
    <name evidence="2" type="ORF">PCL_08822</name>
</gene>
<feature type="region of interest" description="Disordered" evidence="1">
    <location>
        <begin position="315"/>
        <end position="334"/>
    </location>
</feature>
<feature type="compositionally biased region" description="Polar residues" evidence="1">
    <location>
        <begin position="167"/>
        <end position="178"/>
    </location>
</feature>
<proteinExistence type="predicted"/>
<organism evidence="2 3">
    <name type="scientific">Purpureocillium lilacinum</name>
    <name type="common">Paecilomyces lilacinus</name>
    <dbReference type="NCBI Taxonomy" id="33203"/>
    <lineage>
        <taxon>Eukaryota</taxon>
        <taxon>Fungi</taxon>
        <taxon>Dikarya</taxon>
        <taxon>Ascomycota</taxon>
        <taxon>Pezizomycotina</taxon>
        <taxon>Sordariomycetes</taxon>
        <taxon>Hypocreomycetidae</taxon>
        <taxon>Hypocreales</taxon>
        <taxon>Ophiocordycipitaceae</taxon>
        <taxon>Purpureocillium</taxon>
    </lineage>
</organism>
<protein>
    <submittedName>
        <fullName evidence="2">Uncharacterized protein</fullName>
    </submittedName>
</protein>
<name>A0A2U3EGA6_PURLI</name>
<accession>A0A2U3EGA6</accession>
<feature type="region of interest" description="Disordered" evidence="1">
    <location>
        <begin position="71"/>
        <end position="93"/>
    </location>
</feature>
<sequence>MRLWRTPGGKREGQGTRQWNNGGGVQGQRWAGVDQGKGNSTFPSCPGPPKMISCDDTQTRVRVRSVPPYLVHEHMGTGGRDSRRRHAQCSSDSPCAKRLGSRLRLLARVVPLPTMSLTVAPWCVRVSRRRFCASACCAWRWPIRDLRLLDEPSRATMEGTASDGDDASTNWSAATSSRPWRRAQVHGKRGADEAEATPVVAREAALGARASLLWLQEPASFDIRPPCLLVAGNAEPACFRSPTTPERLSPEFDSQGKADSDDWSMDMAGHATARIVSAESGSEAHMLCIRDPDMDASTVNPGPRPIAQGTGDRLVAQQGGRRRDWRPARAHRSTKEEIAEIKTASGVKEAGAACMHTVCLAAGSSHEMVVCGLHGRAEEILVPEEVVRRPVEDQPRNHGGAVAGAPQWQHPPPNLCSKQRARCRGSLGHTPMEIQGSALQGGSCLNLNSGKLPCLPRTRTKESRRQHHPSPSSSIHPETWNPGTPPSTPLWPNAAALLRRQICHPRVASHPTTISSQTLHQRRRIAAWRFHPRVHLPVQTARHKFPPQSLETAAPDSSLVCGQANRESHRTSHSTWRLCDQALAGRHEQIKPPQWLYDCRGIELLEPCKRATIAPGPPGGEMRVCCNQLQCHTIQRLRLQEPSSPHRDLAFGTAAALGTHSAGLGFGLGSRHRGLRPVSVLPQLPTDLGRRTQPPQGGRTSVRHASSAKVHRSPALSSPGQATGNSRRPGLANNGDISQRSCPTAVVRHGRRPAQAM</sequence>
<feature type="compositionally biased region" description="Basic residues" evidence="1">
    <location>
        <begin position="179"/>
        <end position="188"/>
    </location>
</feature>
<feature type="region of interest" description="Disordered" evidence="1">
    <location>
        <begin position="241"/>
        <end position="261"/>
    </location>
</feature>
<feature type="region of interest" description="Disordered" evidence="1">
    <location>
        <begin position="156"/>
        <end position="196"/>
    </location>
</feature>
<feature type="region of interest" description="Disordered" evidence="1">
    <location>
        <begin position="1"/>
        <end position="42"/>
    </location>
</feature>
<comment type="caution">
    <text evidence="2">The sequence shown here is derived from an EMBL/GenBank/DDBJ whole genome shotgun (WGS) entry which is preliminary data.</text>
</comment>